<proteinExistence type="predicted"/>
<gene>
    <name evidence="3" type="ORF">KDA27_23940</name>
</gene>
<feature type="domain" description="DUF4397" evidence="2">
    <location>
        <begin position="30"/>
        <end position="113"/>
    </location>
</feature>
<protein>
    <submittedName>
        <fullName evidence="3">DUF4397 domain-containing protein</fullName>
    </submittedName>
</protein>
<dbReference type="InterPro" id="IPR026444">
    <property type="entry name" value="Secre_tail"/>
</dbReference>
<dbReference type="Gene3D" id="2.60.40.4070">
    <property type="match status" value="1"/>
</dbReference>
<dbReference type="InterPro" id="IPR025510">
    <property type="entry name" value="DUF4397"/>
</dbReference>
<comment type="caution">
    <text evidence="3">The sequence shown here is derived from an EMBL/GenBank/DDBJ whole genome shotgun (WGS) entry which is preliminary data.</text>
</comment>
<sequence length="601" mass="62160">MNTPSKAPWLSLALLGLATTGAQAAGESARLQVIHNAADPGASVVDVYFGDDLAIDDFAFRDATPYLTVPAGVEIPVGIAPGTSTGSGDAIATFPVQFEAGKTYVALANGVLDDAMFEMNPDGRSIGFTLFATDDARESAMDGSMVDFFGVHGATDAPTVDIIARGVGTLLNDVAYGDISGYLSVPPAEYLLDVTPGGDNDVVVATFSADLSGLAGGAAVVFASGFLTPENDQNGSAFGLFAALPDGTVAEFPLVSTARVQVIHNAADPAASAVDVYLGDVRAIDDFAFRTATPFIDLPANQMIEIGVAPGSSMDSGDVIASFAVNLLAAETYVVVANGVLDPGSFAPNPDGRDTGFQLLVMPMARESAMSPKDVDILALHGATDAPAVQVRAVPGGLLIPEAGYGDFTDYLSVAPDNYSLYLRRADSQPGFLKGYLADLSGLSGQAITVFASGFLDPAANQDGARFGLFAATASGAVVELPNRDPFVTVRNFDPAGRGKGVAGASNAWDPFAGVTGIALAQNSPNPVRGTTDIAFQIPTTGPVQLKVYDPRGRVVSTLVDQDMSAGIHSVPYDADLPSGVYYYELRTQDGREVRTMNVVR</sequence>
<reference evidence="3" key="2">
    <citation type="journal article" date="2021" name="Microbiome">
        <title>Successional dynamics and alternative stable states in a saline activated sludge microbial community over 9 years.</title>
        <authorList>
            <person name="Wang Y."/>
            <person name="Ye J."/>
            <person name="Ju F."/>
            <person name="Liu L."/>
            <person name="Boyd J.A."/>
            <person name="Deng Y."/>
            <person name="Parks D.H."/>
            <person name="Jiang X."/>
            <person name="Yin X."/>
            <person name="Woodcroft B.J."/>
            <person name="Tyson G.W."/>
            <person name="Hugenholtz P."/>
            <person name="Polz M.F."/>
            <person name="Zhang T."/>
        </authorList>
    </citation>
    <scope>NUCLEOTIDE SEQUENCE</scope>
    <source>
        <strain evidence="3">HKST-UBA02</strain>
    </source>
</reference>
<evidence type="ECO:0000259" key="2">
    <source>
        <dbReference type="Pfam" id="PF14344"/>
    </source>
</evidence>
<evidence type="ECO:0000313" key="4">
    <source>
        <dbReference type="Proteomes" id="UP000739538"/>
    </source>
</evidence>
<evidence type="ECO:0000256" key="1">
    <source>
        <dbReference type="SAM" id="SignalP"/>
    </source>
</evidence>
<organism evidence="3 4">
    <name type="scientific">Eiseniibacteriota bacterium</name>
    <dbReference type="NCBI Taxonomy" id="2212470"/>
    <lineage>
        <taxon>Bacteria</taxon>
        <taxon>Candidatus Eiseniibacteriota</taxon>
    </lineage>
</organism>
<dbReference type="Proteomes" id="UP000739538">
    <property type="component" value="Unassembled WGS sequence"/>
</dbReference>
<evidence type="ECO:0000313" key="3">
    <source>
        <dbReference type="EMBL" id="MCA9758867.1"/>
    </source>
</evidence>
<dbReference type="EMBL" id="JAGQHS010000223">
    <property type="protein sequence ID" value="MCA9758867.1"/>
    <property type="molecule type" value="Genomic_DNA"/>
</dbReference>
<name>A0A956NGA7_UNCEI</name>
<dbReference type="Pfam" id="PF14344">
    <property type="entry name" value="DUF4397"/>
    <property type="match status" value="2"/>
</dbReference>
<keyword evidence="1" id="KW-0732">Signal</keyword>
<dbReference type="NCBIfam" id="TIGR04183">
    <property type="entry name" value="Por_Secre_tail"/>
    <property type="match status" value="1"/>
</dbReference>
<feature type="domain" description="DUF4397" evidence="2">
    <location>
        <begin position="151"/>
        <end position="209"/>
    </location>
</feature>
<dbReference type="AlphaFoldDB" id="A0A956NGA7"/>
<feature type="chain" id="PRO_5038135986" evidence="1">
    <location>
        <begin position="25"/>
        <end position="601"/>
    </location>
</feature>
<accession>A0A956NGA7</accession>
<feature type="signal peptide" evidence="1">
    <location>
        <begin position="1"/>
        <end position="24"/>
    </location>
</feature>
<reference evidence="3" key="1">
    <citation type="submission" date="2020-04" db="EMBL/GenBank/DDBJ databases">
        <authorList>
            <person name="Zhang T."/>
        </authorList>
    </citation>
    <scope>NUCLEOTIDE SEQUENCE</scope>
    <source>
        <strain evidence="3">HKST-UBA02</strain>
    </source>
</reference>